<proteinExistence type="predicted"/>
<protein>
    <submittedName>
        <fullName evidence="3">Helix-turn-helix transcriptional regulator</fullName>
    </submittedName>
</protein>
<feature type="region of interest" description="Disordered" evidence="1">
    <location>
        <begin position="1"/>
        <end position="37"/>
    </location>
</feature>
<sequence>MTTDPRDLIQQKTIAAPQRPSSQAGQKSMGGSQLAGEGITDNAELAKLIALIKKSEESRSDAPQQIVIGEFSVPAVRVPDSMIAGLHGLTRMEAATLRLLGWGRANSDIALLLDCGEPTVRTHMNNVIRKLELDGMRELITLAGLLFHPLD</sequence>
<feature type="domain" description="HTH luxR-type" evidence="2">
    <location>
        <begin position="103"/>
        <end position="130"/>
    </location>
</feature>
<dbReference type="RefSeq" id="WP_381424332.1">
    <property type="nucleotide sequence ID" value="NZ_JBHSDH010000013.1"/>
</dbReference>
<dbReference type="Gene3D" id="1.10.10.10">
    <property type="entry name" value="Winged helix-like DNA-binding domain superfamily/Winged helix DNA-binding domain"/>
    <property type="match status" value="1"/>
</dbReference>
<evidence type="ECO:0000256" key="1">
    <source>
        <dbReference type="SAM" id="MobiDB-lite"/>
    </source>
</evidence>
<accession>A0ABV8RKS6</accession>
<evidence type="ECO:0000313" key="3">
    <source>
        <dbReference type="EMBL" id="MFC4293095.1"/>
    </source>
</evidence>
<name>A0ABV8RKS6_9SPHN</name>
<feature type="compositionally biased region" description="Polar residues" evidence="1">
    <location>
        <begin position="19"/>
        <end position="31"/>
    </location>
</feature>
<evidence type="ECO:0000313" key="4">
    <source>
        <dbReference type="Proteomes" id="UP001595887"/>
    </source>
</evidence>
<dbReference type="InterPro" id="IPR016032">
    <property type="entry name" value="Sig_transdc_resp-reg_C-effctor"/>
</dbReference>
<dbReference type="SUPFAM" id="SSF46894">
    <property type="entry name" value="C-terminal effector domain of the bipartite response regulators"/>
    <property type="match status" value="1"/>
</dbReference>
<dbReference type="PRINTS" id="PR00038">
    <property type="entry name" value="HTHLUXR"/>
</dbReference>
<dbReference type="Proteomes" id="UP001595887">
    <property type="component" value="Unassembled WGS sequence"/>
</dbReference>
<dbReference type="InterPro" id="IPR036388">
    <property type="entry name" value="WH-like_DNA-bd_sf"/>
</dbReference>
<dbReference type="SMART" id="SM00421">
    <property type="entry name" value="HTH_LUXR"/>
    <property type="match status" value="1"/>
</dbReference>
<gene>
    <name evidence="3" type="ORF">ACFOWX_11780</name>
</gene>
<dbReference type="EMBL" id="JBHSDH010000013">
    <property type="protein sequence ID" value="MFC4293095.1"/>
    <property type="molecule type" value="Genomic_DNA"/>
</dbReference>
<dbReference type="Pfam" id="PF00196">
    <property type="entry name" value="GerE"/>
    <property type="match status" value="1"/>
</dbReference>
<dbReference type="PROSITE" id="PS00622">
    <property type="entry name" value="HTH_LUXR_1"/>
    <property type="match status" value="1"/>
</dbReference>
<organism evidence="3 4">
    <name type="scientific">Sphingorhabdus arenilitoris</name>
    <dbReference type="NCBI Taxonomy" id="1490041"/>
    <lineage>
        <taxon>Bacteria</taxon>
        <taxon>Pseudomonadati</taxon>
        <taxon>Pseudomonadota</taxon>
        <taxon>Alphaproteobacteria</taxon>
        <taxon>Sphingomonadales</taxon>
        <taxon>Sphingomonadaceae</taxon>
        <taxon>Sphingorhabdus</taxon>
    </lineage>
</organism>
<dbReference type="InterPro" id="IPR000792">
    <property type="entry name" value="Tscrpt_reg_LuxR_C"/>
</dbReference>
<keyword evidence="4" id="KW-1185">Reference proteome</keyword>
<reference evidence="4" key="1">
    <citation type="journal article" date="2019" name="Int. J. Syst. Evol. Microbiol.">
        <title>The Global Catalogue of Microorganisms (GCM) 10K type strain sequencing project: providing services to taxonomists for standard genome sequencing and annotation.</title>
        <authorList>
            <consortium name="The Broad Institute Genomics Platform"/>
            <consortium name="The Broad Institute Genome Sequencing Center for Infectious Disease"/>
            <person name="Wu L."/>
            <person name="Ma J."/>
        </authorList>
    </citation>
    <scope>NUCLEOTIDE SEQUENCE [LARGE SCALE GENOMIC DNA]</scope>
    <source>
        <strain evidence="4">CECT 8531</strain>
    </source>
</reference>
<evidence type="ECO:0000259" key="2">
    <source>
        <dbReference type="PROSITE" id="PS00622"/>
    </source>
</evidence>
<comment type="caution">
    <text evidence="3">The sequence shown here is derived from an EMBL/GenBank/DDBJ whole genome shotgun (WGS) entry which is preliminary data.</text>
</comment>